<evidence type="ECO:0000313" key="3">
    <source>
        <dbReference type="EMBL" id="MCT7966516.1"/>
    </source>
</evidence>
<keyword evidence="2" id="KW-1133">Transmembrane helix</keyword>
<feature type="compositionally biased region" description="Low complexity" evidence="1">
    <location>
        <begin position="281"/>
        <end position="305"/>
    </location>
</feature>
<feature type="region of interest" description="Disordered" evidence="1">
    <location>
        <begin position="1"/>
        <end position="25"/>
    </location>
</feature>
<comment type="caution">
    <text evidence="3">The sequence shown here is derived from an EMBL/GenBank/DDBJ whole genome shotgun (WGS) entry which is preliminary data.</text>
</comment>
<feature type="compositionally biased region" description="Low complexity" evidence="1">
    <location>
        <begin position="361"/>
        <end position="373"/>
    </location>
</feature>
<feature type="compositionally biased region" description="Pro residues" evidence="1">
    <location>
        <begin position="326"/>
        <end position="339"/>
    </location>
</feature>
<feature type="compositionally biased region" description="Polar residues" evidence="1">
    <location>
        <begin position="1"/>
        <end position="15"/>
    </location>
</feature>
<accession>A0ABT2MSJ6</accession>
<feature type="region of interest" description="Disordered" evidence="1">
    <location>
        <begin position="254"/>
        <end position="373"/>
    </location>
</feature>
<dbReference type="RefSeq" id="WP_368006158.1">
    <property type="nucleotide sequence ID" value="NZ_JAMXFF010000011.1"/>
</dbReference>
<evidence type="ECO:0000313" key="4">
    <source>
        <dbReference type="Proteomes" id="UP001525890"/>
    </source>
</evidence>
<keyword evidence="4" id="KW-1185">Reference proteome</keyword>
<reference evidence="3 4" key="1">
    <citation type="journal article" date="2022" name="Front. Microbiol.">
        <title>High genomic differentiation and limited gene flow indicate recent cryptic speciation within the genus Laspinema (cyanobacteria).</title>
        <authorList>
            <person name="Stanojkovic A."/>
            <person name="Skoupy S."/>
            <person name="Skaloud P."/>
            <person name="Dvorak P."/>
        </authorList>
    </citation>
    <scope>NUCLEOTIDE SEQUENCE [LARGE SCALE GENOMIC DNA]</scope>
    <source>
        <strain evidence="3 4">D2a</strain>
    </source>
</reference>
<dbReference type="Proteomes" id="UP001525890">
    <property type="component" value="Unassembled WGS sequence"/>
</dbReference>
<evidence type="ECO:0000256" key="2">
    <source>
        <dbReference type="SAM" id="Phobius"/>
    </source>
</evidence>
<keyword evidence="2" id="KW-0472">Membrane</keyword>
<evidence type="ECO:0000256" key="1">
    <source>
        <dbReference type="SAM" id="MobiDB-lite"/>
    </source>
</evidence>
<protein>
    <recommendedName>
        <fullName evidence="5">Type II secretion system protein GspC N-terminal domain-containing protein</fullName>
    </recommendedName>
</protein>
<sequence length="440" mass="46096">MSQDISTKTIDSPQAEQERGGVGTPNWSVDAYADRLMNDLFQDVDRILDGGSRKPKPAPPDLVTLQSVQVPQIILPPTMMPKTAAETTVDAKATRTDKRRKGQSFDRLLLGSACGLLLITLGLWLWNRGYLQQFWAKIAPAQPEAVAPPKTAEQLKAEADADFAAYMERSLEVMDRQAAGQPTEPVVPPNTALPIPPPPPPVNVTVNPPNVMVPAPQVTVNTPHQGNLAEVLNRIAIALERGINPTLVQPNLTVTIPRTPPAPQTTAAAPATPAPAPAAAPAPAQAKPATAKPATAPAATQAPTQQPAPTPTPTQPPRTVNVPPQVAAPPPPVPQPAPPTAEEAPGDNGVAENPPAEESEPVPAAAASSSSVSGLKHKLVGILELGDRSVALFEVDGVPRRVNIGETIGSSGWSLVEVKDGEAVIRRNGEVRSIYTGQSL</sequence>
<organism evidence="3 4">
    <name type="scientific">Laspinema palackyanum D2a</name>
    <dbReference type="NCBI Taxonomy" id="2953684"/>
    <lineage>
        <taxon>Bacteria</taxon>
        <taxon>Bacillati</taxon>
        <taxon>Cyanobacteriota</taxon>
        <taxon>Cyanophyceae</taxon>
        <taxon>Oscillatoriophycideae</taxon>
        <taxon>Oscillatoriales</taxon>
        <taxon>Laspinemataceae</taxon>
        <taxon>Laspinema</taxon>
        <taxon>Laspinema palackyanum</taxon>
    </lineage>
</organism>
<gene>
    <name evidence="3" type="ORF">NG799_09250</name>
</gene>
<proteinExistence type="predicted"/>
<dbReference type="EMBL" id="JAMXFF010000011">
    <property type="protein sequence ID" value="MCT7966516.1"/>
    <property type="molecule type" value="Genomic_DNA"/>
</dbReference>
<feature type="compositionally biased region" description="Pro residues" evidence="1">
    <location>
        <begin position="306"/>
        <end position="316"/>
    </location>
</feature>
<keyword evidence="2" id="KW-0812">Transmembrane</keyword>
<feature type="transmembrane region" description="Helical" evidence="2">
    <location>
        <begin position="108"/>
        <end position="126"/>
    </location>
</feature>
<name>A0ABT2MSJ6_9CYAN</name>
<evidence type="ECO:0008006" key="5">
    <source>
        <dbReference type="Google" id="ProtNLM"/>
    </source>
</evidence>